<accession>A0AAV5CBE8</accession>
<dbReference type="InterPro" id="IPR011009">
    <property type="entry name" value="Kinase-like_dom_sf"/>
</dbReference>
<evidence type="ECO:0000256" key="3">
    <source>
        <dbReference type="ARBA" id="ARBA00022679"/>
    </source>
</evidence>
<evidence type="ECO:0000256" key="5">
    <source>
        <dbReference type="ARBA" id="ARBA00022777"/>
    </source>
</evidence>
<evidence type="ECO:0000259" key="10">
    <source>
        <dbReference type="PROSITE" id="PS50011"/>
    </source>
</evidence>
<dbReference type="PANTHER" id="PTHR45707:SF76">
    <property type="entry name" value="PROTEIN KINASE DOMAIN-CONTAINING PROTEIN"/>
    <property type="match status" value="1"/>
</dbReference>
<reference evidence="11" key="2">
    <citation type="submission" date="2021-12" db="EMBL/GenBank/DDBJ databases">
        <title>Resequencing data analysis of finger millet.</title>
        <authorList>
            <person name="Hatakeyama M."/>
            <person name="Aluri S."/>
            <person name="Balachadran M.T."/>
            <person name="Sivarajan S.R."/>
            <person name="Poveda L."/>
            <person name="Shimizu-Inatsugi R."/>
            <person name="Schlapbach R."/>
            <person name="Sreeman S.M."/>
            <person name="Shimizu K.K."/>
        </authorList>
    </citation>
    <scope>NUCLEOTIDE SEQUENCE</scope>
</reference>
<feature type="domain" description="Protein kinase" evidence="10">
    <location>
        <begin position="1"/>
        <end position="111"/>
    </location>
</feature>
<dbReference type="EMBL" id="BQKI01000005">
    <property type="protein sequence ID" value="GJM95632.1"/>
    <property type="molecule type" value="Genomic_DNA"/>
</dbReference>
<keyword evidence="2" id="KW-0723">Serine/threonine-protein kinase</keyword>
<evidence type="ECO:0000313" key="11">
    <source>
        <dbReference type="EMBL" id="GJM95632.1"/>
    </source>
</evidence>
<dbReference type="EC" id="2.7.11.1" evidence="1"/>
<keyword evidence="9" id="KW-0732">Signal</keyword>
<dbReference type="Pfam" id="PF00069">
    <property type="entry name" value="Pkinase"/>
    <property type="match status" value="1"/>
</dbReference>
<dbReference type="Proteomes" id="UP001054889">
    <property type="component" value="Unassembled WGS sequence"/>
</dbReference>
<gene>
    <name evidence="11" type="primary">ga12395</name>
    <name evidence="11" type="ORF">PR202_ga12395</name>
</gene>
<dbReference type="InterPro" id="IPR000719">
    <property type="entry name" value="Prot_kinase_dom"/>
</dbReference>
<keyword evidence="3" id="KW-0808">Transferase</keyword>
<comment type="catalytic activity">
    <reaction evidence="7">
        <text>L-threonyl-[protein] + ATP = O-phospho-L-threonyl-[protein] + ADP + H(+)</text>
        <dbReference type="Rhea" id="RHEA:46608"/>
        <dbReference type="Rhea" id="RHEA-COMP:11060"/>
        <dbReference type="Rhea" id="RHEA-COMP:11605"/>
        <dbReference type="ChEBI" id="CHEBI:15378"/>
        <dbReference type="ChEBI" id="CHEBI:30013"/>
        <dbReference type="ChEBI" id="CHEBI:30616"/>
        <dbReference type="ChEBI" id="CHEBI:61977"/>
        <dbReference type="ChEBI" id="CHEBI:456216"/>
        <dbReference type="EC" id="2.7.11.1"/>
    </reaction>
</comment>
<evidence type="ECO:0000256" key="4">
    <source>
        <dbReference type="ARBA" id="ARBA00022741"/>
    </source>
</evidence>
<evidence type="ECO:0000256" key="6">
    <source>
        <dbReference type="ARBA" id="ARBA00022840"/>
    </source>
</evidence>
<dbReference type="GO" id="GO:0005524">
    <property type="term" value="F:ATP binding"/>
    <property type="evidence" value="ECO:0007669"/>
    <property type="project" value="UniProtKB-KW"/>
</dbReference>
<dbReference type="SUPFAM" id="SSF56112">
    <property type="entry name" value="Protein kinase-like (PK-like)"/>
    <property type="match status" value="1"/>
</dbReference>
<feature type="signal peptide" evidence="9">
    <location>
        <begin position="1"/>
        <end position="22"/>
    </location>
</feature>
<evidence type="ECO:0000256" key="2">
    <source>
        <dbReference type="ARBA" id="ARBA00022527"/>
    </source>
</evidence>
<name>A0AAV5CBE8_ELECO</name>
<dbReference type="FunFam" id="1.10.510.10:FF:001023">
    <property type="entry name" value="Os07g0541700 protein"/>
    <property type="match status" value="1"/>
</dbReference>
<evidence type="ECO:0000256" key="1">
    <source>
        <dbReference type="ARBA" id="ARBA00012513"/>
    </source>
</evidence>
<reference evidence="11" key="1">
    <citation type="journal article" date="2018" name="DNA Res.">
        <title>Multiple hybrid de novo genome assembly of finger millet, an orphan allotetraploid crop.</title>
        <authorList>
            <person name="Hatakeyama M."/>
            <person name="Aluri S."/>
            <person name="Balachadran M.T."/>
            <person name="Sivarajan S.R."/>
            <person name="Patrignani A."/>
            <person name="Gruter S."/>
            <person name="Poveda L."/>
            <person name="Shimizu-Inatsugi R."/>
            <person name="Baeten J."/>
            <person name="Francoijs K.J."/>
            <person name="Nataraja K.N."/>
            <person name="Reddy Y.A.N."/>
            <person name="Phadnis S."/>
            <person name="Ravikumar R.L."/>
            <person name="Schlapbach R."/>
            <person name="Sreeman S.M."/>
            <person name="Shimizu K.K."/>
        </authorList>
    </citation>
    <scope>NUCLEOTIDE SEQUENCE</scope>
</reference>
<protein>
    <recommendedName>
        <fullName evidence="1">non-specific serine/threonine protein kinase</fullName>
        <ecNumber evidence="1">2.7.11.1</ecNumber>
    </recommendedName>
</protein>
<comment type="catalytic activity">
    <reaction evidence="8">
        <text>L-seryl-[protein] + ATP = O-phospho-L-seryl-[protein] + ADP + H(+)</text>
        <dbReference type="Rhea" id="RHEA:17989"/>
        <dbReference type="Rhea" id="RHEA-COMP:9863"/>
        <dbReference type="Rhea" id="RHEA-COMP:11604"/>
        <dbReference type="ChEBI" id="CHEBI:15378"/>
        <dbReference type="ChEBI" id="CHEBI:29999"/>
        <dbReference type="ChEBI" id="CHEBI:30616"/>
        <dbReference type="ChEBI" id="CHEBI:83421"/>
        <dbReference type="ChEBI" id="CHEBI:456216"/>
        <dbReference type="EC" id="2.7.11.1"/>
    </reaction>
</comment>
<evidence type="ECO:0000313" key="12">
    <source>
        <dbReference type="Proteomes" id="UP001054889"/>
    </source>
</evidence>
<dbReference type="Gene3D" id="1.10.510.10">
    <property type="entry name" value="Transferase(Phosphotransferase) domain 1"/>
    <property type="match status" value="1"/>
</dbReference>
<keyword evidence="5" id="KW-0418">Kinase</keyword>
<keyword evidence="12" id="KW-1185">Reference proteome</keyword>
<keyword evidence="6" id="KW-0067">ATP-binding</keyword>
<comment type="caution">
    <text evidence="11">The sequence shown here is derived from an EMBL/GenBank/DDBJ whole genome shotgun (WGS) entry which is preliminary data.</text>
</comment>
<dbReference type="PROSITE" id="PS50011">
    <property type="entry name" value="PROTEIN_KINASE_DOM"/>
    <property type="match status" value="1"/>
</dbReference>
<keyword evidence="4" id="KW-0547">Nucleotide-binding</keyword>
<sequence length="111" mass="13057">MHTKQCIYLFVCVIFFFCECSCQNIIPIVYLADKSRVFDWATRFKIIKGVCEGLKFLHEGLEEPIYHMNLKPTNILLDHNMVPKLADFSLPRLIQEYLIERPGARYVECLL</sequence>
<dbReference type="AlphaFoldDB" id="A0AAV5CBE8"/>
<organism evidence="11 12">
    <name type="scientific">Eleusine coracana subsp. coracana</name>
    <dbReference type="NCBI Taxonomy" id="191504"/>
    <lineage>
        <taxon>Eukaryota</taxon>
        <taxon>Viridiplantae</taxon>
        <taxon>Streptophyta</taxon>
        <taxon>Embryophyta</taxon>
        <taxon>Tracheophyta</taxon>
        <taxon>Spermatophyta</taxon>
        <taxon>Magnoliopsida</taxon>
        <taxon>Liliopsida</taxon>
        <taxon>Poales</taxon>
        <taxon>Poaceae</taxon>
        <taxon>PACMAD clade</taxon>
        <taxon>Chloridoideae</taxon>
        <taxon>Cynodonteae</taxon>
        <taxon>Eleusininae</taxon>
        <taxon>Eleusine</taxon>
    </lineage>
</organism>
<evidence type="ECO:0000256" key="8">
    <source>
        <dbReference type="ARBA" id="ARBA00048679"/>
    </source>
</evidence>
<dbReference type="PANTHER" id="PTHR45707">
    <property type="entry name" value="C2 CALCIUM/LIPID-BINDING PLANT PHOSPHORIBOSYLTRANSFERASE FAMILY PROTEIN"/>
    <property type="match status" value="1"/>
</dbReference>
<dbReference type="GO" id="GO:0004674">
    <property type="term" value="F:protein serine/threonine kinase activity"/>
    <property type="evidence" value="ECO:0007669"/>
    <property type="project" value="UniProtKB-KW"/>
</dbReference>
<evidence type="ECO:0000256" key="7">
    <source>
        <dbReference type="ARBA" id="ARBA00047899"/>
    </source>
</evidence>
<evidence type="ECO:0000256" key="9">
    <source>
        <dbReference type="SAM" id="SignalP"/>
    </source>
</evidence>
<feature type="chain" id="PRO_5043842661" description="non-specific serine/threonine protein kinase" evidence="9">
    <location>
        <begin position="23"/>
        <end position="111"/>
    </location>
</feature>
<proteinExistence type="predicted"/>